<dbReference type="EMBL" id="JHEG02000001">
    <property type="protein sequence ID" value="KIE13950.1"/>
    <property type="molecule type" value="Genomic_DNA"/>
</dbReference>
<dbReference type="SUPFAM" id="SSF56925">
    <property type="entry name" value="OMPA-like"/>
    <property type="match status" value="1"/>
</dbReference>
<keyword evidence="1" id="KW-0732">Signal</keyword>
<dbReference type="InterPro" id="IPR011250">
    <property type="entry name" value="OMP/PagP_B-barrel"/>
</dbReference>
<dbReference type="AlphaFoldDB" id="A0A0C1RPP2"/>
<dbReference type="STRING" id="1479485.DA73_0200945"/>
<dbReference type="OrthoDB" id="509458at2"/>
<evidence type="ECO:0008006" key="3">
    <source>
        <dbReference type="Google" id="ProtNLM"/>
    </source>
</evidence>
<evidence type="ECO:0000313" key="2">
    <source>
        <dbReference type="EMBL" id="KIE13950.1"/>
    </source>
</evidence>
<organism evidence="2">
    <name type="scientific">Tolypothrix bouteillei VB521301</name>
    <dbReference type="NCBI Taxonomy" id="1479485"/>
    <lineage>
        <taxon>Bacteria</taxon>
        <taxon>Bacillati</taxon>
        <taxon>Cyanobacteriota</taxon>
        <taxon>Cyanophyceae</taxon>
        <taxon>Nostocales</taxon>
        <taxon>Tolypothrichaceae</taxon>
        <taxon>Tolypothrix</taxon>
    </lineage>
</organism>
<gene>
    <name evidence="2" type="ORF">DA73_0200945</name>
</gene>
<proteinExistence type="predicted"/>
<name>A0A0C1RPP2_9CYAN</name>
<sequence length="209" mass="21883">MKNIWSKRLFGLLIFSTTTILGSRLSAQAQTVPTPGTISTKAADLIPQQTIKPKNEASNEVAQVDVNPGRTTRGGSSYIGIAGNIGLGGDSAIGEGSFMVISKVGLTRNVSLRPSVAVEDDPVVLVPLTYDFNLRREDVFEETFSVAPYVGAGVAIETSDDADVGLLLTGGLDVPLNNNFTANAAVNAAFLDETDVGLVLGVGYNFTGF</sequence>
<protein>
    <recommendedName>
        <fullName evidence="3">Outer membrane protein beta-barrel domain-containing protein</fullName>
    </recommendedName>
</protein>
<comment type="caution">
    <text evidence="2">The sequence shown here is derived from an EMBL/GenBank/DDBJ whole genome shotgun (WGS) entry which is preliminary data.</text>
</comment>
<feature type="chain" id="PRO_5002137906" description="Outer membrane protein beta-barrel domain-containing protein" evidence="1">
    <location>
        <begin position="30"/>
        <end position="209"/>
    </location>
</feature>
<accession>A0A0C1RPP2</accession>
<feature type="signal peptide" evidence="1">
    <location>
        <begin position="1"/>
        <end position="29"/>
    </location>
</feature>
<dbReference type="Gene3D" id="2.40.160.20">
    <property type="match status" value="1"/>
</dbReference>
<reference evidence="2" key="1">
    <citation type="journal article" date="2015" name="Genome Announc.">
        <title>Draft Genome Sequence of Tolypothrix boutellei Strain VB521301.</title>
        <authorList>
            <person name="Chandrababunaidu M.M."/>
            <person name="Singh D."/>
            <person name="Sen D."/>
            <person name="Bhan S."/>
            <person name="Das S."/>
            <person name="Gupta A."/>
            <person name="Adhikary S.P."/>
            <person name="Tripathy S."/>
        </authorList>
    </citation>
    <scope>NUCLEOTIDE SEQUENCE</scope>
    <source>
        <strain evidence="2">VB521301</strain>
    </source>
</reference>
<evidence type="ECO:0000256" key="1">
    <source>
        <dbReference type="SAM" id="SignalP"/>
    </source>
</evidence>